<dbReference type="Proteomes" id="UP000001876">
    <property type="component" value="Unassembled WGS sequence"/>
</dbReference>
<organism evidence="3">
    <name type="scientific">Micromonas pusilla (strain CCMP1545)</name>
    <name type="common">Picoplanktonic green alga</name>
    <dbReference type="NCBI Taxonomy" id="564608"/>
    <lineage>
        <taxon>Eukaryota</taxon>
        <taxon>Viridiplantae</taxon>
        <taxon>Chlorophyta</taxon>
        <taxon>Mamiellophyceae</taxon>
        <taxon>Mamiellales</taxon>
        <taxon>Mamiellaceae</taxon>
        <taxon>Micromonas</taxon>
    </lineage>
</organism>
<reference evidence="2 3" key="1">
    <citation type="journal article" date="2009" name="Science">
        <title>Green evolution and dynamic adaptations revealed by genomes of the marine picoeukaryotes Micromonas.</title>
        <authorList>
            <person name="Worden A.Z."/>
            <person name="Lee J.H."/>
            <person name="Mock T."/>
            <person name="Rouze P."/>
            <person name="Simmons M.P."/>
            <person name="Aerts A.L."/>
            <person name="Allen A.E."/>
            <person name="Cuvelier M.L."/>
            <person name="Derelle E."/>
            <person name="Everett M.V."/>
            <person name="Foulon E."/>
            <person name="Grimwood J."/>
            <person name="Gundlach H."/>
            <person name="Henrissat B."/>
            <person name="Napoli C."/>
            <person name="McDonald S.M."/>
            <person name="Parker M.S."/>
            <person name="Rombauts S."/>
            <person name="Salamov A."/>
            <person name="Von Dassow P."/>
            <person name="Badger J.H."/>
            <person name="Coutinho P.M."/>
            <person name="Demir E."/>
            <person name="Dubchak I."/>
            <person name="Gentemann C."/>
            <person name="Eikrem W."/>
            <person name="Gready J.E."/>
            <person name="John U."/>
            <person name="Lanier W."/>
            <person name="Lindquist E.A."/>
            <person name="Lucas S."/>
            <person name="Mayer K.F."/>
            <person name="Moreau H."/>
            <person name="Not F."/>
            <person name="Otillar R."/>
            <person name="Panaud O."/>
            <person name="Pangilinan J."/>
            <person name="Paulsen I."/>
            <person name="Piegu B."/>
            <person name="Poliakov A."/>
            <person name="Robbens S."/>
            <person name="Schmutz J."/>
            <person name="Toulza E."/>
            <person name="Wyss T."/>
            <person name="Zelensky A."/>
            <person name="Zhou K."/>
            <person name="Armbrust E.V."/>
            <person name="Bhattacharya D."/>
            <person name="Goodenough U.W."/>
            <person name="Van de Peer Y."/>
            <person name="Grigoriev I.V."/>
        </authorList>
    </citation>
    <scope>NUCLEOTIDE SEQUENCE [LARGE SCALE GENOMIC DNA]</scope>
    <source>
        <strain evidence="2 3">CCMP1545</strain>
    </source>
</reference>
<dbReference type="RefSeq" id="XP_003056254.1">
    <property type="nucleotide sequence ID" value="XM_003056208.1"/>
</dbReference>
<evidence type="ECO:0000256" key="1">
    <source>
        <dbReference type="SAM" id="MobiDB-lite"/>
    </source>
</evidence>
<dbReference type="EMBL" id="GG663736">
    <property type="protein sequence ID" value="EEH59630.1"/>
    <property type="molecule type" value="Genomic_DNA"/>
</dbReference>
<evidence type="ECO:0000313" key="2">
    <source>
        <dbReference type="EMBL" id="EEH59630.1"/>
    </source>
</evidence>
<feature type="compositionally biased region" description="Basic residues" evidence="1">
    <location>
        <begin position="1"/>
        <end position="10"/>
    </location>
</feature>
<dbReference type="AlphaFoldDB" id="C1MJQ7"/>
<accession>C1MJQ7</accession>
<name>C1MJQ7_MICPC</name>
<dbReference type="OrthoDB" id="10258130at2759"/>
<dbReference type="KEGG" id="mpp:MICPUCDRAFT_55058"/>
<feature type="region of interest" description="Disordered" evidence="1">
    <location>
        <begin position="1"/>
        <end position="33"/>
    </location>
</feature>
<gene>
    <name evidence="2" type="ORF">MICPUCDRAFT_55058</name>
</gene>
<sequence>MDRPMKLRHAHSIDPPPPRTHRLLGEGVTSPPETSKRVLVPLCGKARSYLHWSPYDRVGVVNADP</sequence>
<proteinExistence type="predicted"/>
<keyword evidence="3" id="KW-1185">Reference proteome</keyword>
<protein>
    <submittedName>
        <fullName evidence="2">Predicted protein</fullName>
    </submittedName>
</protein>
<evidence type="ECO:0000313" key="3">
    <source>
        <dbReference type="Proteomes" id="UP000001876"/>
    </source>
</evidence>
<dbReference type="GeneID" id="9681883"/>